<dbReference type="InterPro" id="IPR053154">
    <property type="entry name" value="c-di-AMP_regulator"/>
</dbReference>
<keyword evidence="3" id="KW-1185">Reference proteome</keyword>
<evidence type="ECO:0000313" key="2">
    <source>
        <dbReference type="EMBL" id="TCP63937.1"/>
    </source>
</evidence>
<dbReference type="Gene3D" id="2.170.120.30">
    <property type="match status" value="2"/>
</dbReference>
<dbReference type="OrthoDB" id="2960905at2"/>
<name>A0A4R2RNP9_9BACL</name>
<keyword evidence="1" id="KW-0472">Membrane</keyword>
<dbReference type="InterPro" id="IPR012505">
    <property type="entry name" value="YbbR"/>
</dbReference>
<dbReference type="RefSeq" id="WP_131849700.1">
    <property type="nucleotide sequence ID" value="NZ_SLXV01000045.1"/>
</dbReference>
<dbReference type="Proteomes" id="UP000294746">
    <property type="component" value="Unassembled WGS sequence"/>
</dbReference>
<dbReference type="PANTHER" id="PTHR37804:SF1">
    <property type="entry name" value="CDAA REGULATORY PROTEIN CDAR"/>
    <property type="match status" value="1"/>
</dbReference>
<dbReference type="EMBL" id="SLXV01000045">
    <property type="protein sequence ID" value="TCP63937.1"/>
    <property type="molecule type" value="Genomic_DNA"/>
</dbReference>
<sequence length="315" mass="35468">MNKWLENNWVIQVISVLLAGVLWFMVHYFNKDQEGAGNDTQSKIVPVTAEYDKEHYELIQTQKEVTIMMSGNPFSLQYASSRIRAQIRVDEPIVEGEQRSVPVIVTGVPSGIKNTVHPDKVTVTLYKKNPNLAYPFISKEIPIQLTYPNKDLSVEVVEIKTDPSKVTYYGNRPMLELLNKIDLPVELPKTEGVYRFRAKVPKPVGVEKVEPMDVEIYVKMKRSNPKQIKNIPIKSINVKEGLEVRIITPKAVDASVSGAPNLLDALQADQIEAVCDLDNLSEGVHQVPIQITLPKGIMLESQSPEKAMVEIRRKS</sequence>
<proteinExistence type="predicted"/>
<keyword evidence="1" id="KW-0812">Transmembrane</keyword>
<reference evidence="2 3" key="1">
    <citation type="submission" date="2019-03" db="EMBL/GenBank/DDBJ databases">
        <title>Genomic Encyclopedia of Type Strains, Phase IV (KMG-IV): sequencing the most valuable type-strain genomes for metagenomic binning, comparative biology and taxonomic classification.</title>
        <authorList>
            <person name="Goeker M."/>
        </authorList>
    </citation>
    <scope>NUCLEOTIDE SEQUENCE [LARGE SCALE GENOMIC DNA]</scope>
    <source>
        <strain evidence="2 3">DSM 46831</strain>
    </source>
</reference>
<keyword evidence="1" id="KW-1133">Transmembrane helix</keyword>
<comment type="caution">
    <text evidence="2">The sequence shown here is derived from an EMBL/GenBank/DDBJ whole genome shotgun (WGS) entry which is preliminary data.</text>
</comment>
<evidence type="ECO:0000313" key="3">
    <source>
        <dbReference type="Proteomes" id="UP000294746"/>
    </source>
</evidence>
<dbReference type="PANTHER" id="PTHR37804">
    <property type="entry name" value="CDAA REGULATORY PROTEIN CDAR"/>
    <property type="match status" value="1"/>
</dbReference>
<feature type="transmembrane region" description="Helical" evidence="1">
    <location>
        <begin position="9"/>
        <end position="29"/>
    </location>
</feature>
<evidence type="ECO:0000256" key="1">
    <source>
        <dbReference type="SAM" id="Phobius"/>
    </source>
</evidence>
<protein>
    <submittedName>
        <fullName evidence="2">YbbR domain-containing protein</fullName>
    </submittedName>
</protein>
<gene>
    <name evidence="2" type="ORF">EDD57_14515</name>
</gene>
<dbReference type="Pfam" id="PF07949">
    <property type="entry name" value="YbbR"/>
    <property type="match status" value="1"/>
</dbReference>
<dbReference type="AlphaFoldDB" id="A0A4R2RNP9"/>
<accession>A0A4R2RNP9</accession>
<organism evidence="2 3">
    <name type="scientific">Baia soyae</name>
    <dbReference type="NCBI Taxonomy" id="1544746"/>
    <lineage>
        <taxon>Bacteria</taxon>
        <taxon>Bacillati</taxon>
        <taxon>Bacillota</taxon>
        <taxon>Bacilli</taxon>
        <taxon>Bacillales</taxon>
        <taxon>Thermoactinomycetaceae</taxon>
        <taxon>Baia</taxon>
    </lineage>
</organism>